<comment type="caution">
    <text evidence="1">The sequence shown here is derived from an EMBL/GenBank/DDBJ whole genome shotgun (WGS) entry which is preliminary data.</text>
</comment>
<proteinExistence type="predicted"/>
<dbReference type="SMART" id="SM00696">
    <property type="entry name" value="DM9"/>
    <property type="match status" value="1"/>
</dbReference>
<dbReference type="PANTHER" id="PTHR31649:SF10">
    <property type="entry name" value="IP19903P-RELATED"/>
    <property type="match status" value="1"/>
</dbReference>
<sequence>MNRHNFFRIVIIGYFLFDKCHECHDYDNYHDYHPVPEGYYWRDYTSEIPEDAYPGGYDVNNKPTYIGQAFLTGIGIIPTTVYRGQTGMNLPCNWKANYSNLGMKILCTSNANFLSWENATGSDLHLTTTGKQLVIGGYEIGKMINVGRVMYQGELIVGKVLVYNKGAANLHFIGGGTEVSVPSYQVLVENFPNKSC</sequence>
<dbReference type="InterPro" id="IPR006616">
    <property type="entry name" value="DM9_repeat"/>
</dbReference>
<dbReference type="PANTHER" id="PTHR31649">
    <property type="entry name" value="AGAP009604-PA"/>
    <property type="match status" value="1"/>
</dbReference>
<keyword evidence="2" id="KW-1185">Reference proteome</keyword>
<dbReference type="Proteomes" id="UP001168821">
    <property type="component" value="Unassembled WGS sequence"/>
</dbReference>
<protein>
    <submittedName>
        <fullName evidence="1">Uncharacterized protein</fullName>
    </submittedName>
</protein>
<reference evidence="1" key="1">
    <citation type="journal article" date="2023" name="G3 (Bethesda)">
        <title>Whole genome assemblies of Zophobas morio and Tenebrio molitor.</title>
        <authorList>
            <person name="Kaur S."/>
            <person name="Stinson S.A."/>
            <person name="diCenzo G.C."/>
        </authorList>
    </citation>
    <scope>NUCLEOTIDE SEQUENCE</scope>
    <source>
        <strain evidence="1">QUZm001</strain>
    </source>
</reference>
<evidence type="ECO:0000313" key="1">
    <source>
        <dbReference type="EMBL" id="KAJ3662735.1"/>
    </source>
</evidence>
<gene>
    <name evidence="1" type="ORF">Zmor_007066</name>
</gene>
<accession>A0AA38MLV2</accession>
<dbReference type="AlphaFoldDB" id="A0AA38MLV2"/>
<organism evidence="1 2">
    <name type="scientific">Zophobas morio</name>
    <dbReference type="NCBI Taxonomy" id="2755281"/>
    <lineage>
        <taxon>Eukaryota</taxon>
        <taxon>Metazoa</taxon>
        <taxon>Ecdysozoa</taxon>
        <taxon>Arthropoda</taxon>
        <taxon>Hexapoda</taxon>
        <taxon>Insecta</taxon>
        <taxon>Pterygota</taxon>
        <taxon>Neoptera</taxon>
        <taxon>Endopterygota</taxon>
        <taxon>Coleoptera</taxon>
        <taxon>Polyphaga</taxon>
        <taxon>Cucujiformia</taxon>
        <taxon>Tenebrionidae</taxon>
        <taxon>Zophobas</taxon>
    </lineage>
</organism>
<dbReference type="EMBL" id="JALNTZ010000002">
    <property type="protein sequence ID" value="KAJ3662735.1"/>
    <property type="molecule type" value="Genomic_DNA"/>
</dbReference>
<evidence type="ECO:0000313" key="2">
    <source>
        <dbReference type="Proteomes" id="UP001168821"/>
    </source>
</evidence>
<name>A0AA38MLV2_9CUCU</name>